<dbReference type="GO" id="GO:0006269">
    <property type="term" value="P:DNA replication, synthesis of primer"/>
    <property type="evidence" value="ECO:0007669"/>
    <property type="project" value="UniProtKB-UniRule"/>
</dbReference>
<keyword evidence="2 7" id="KW-0639">Primosome</keyword>
<feature type="binding site" evidence="7">
    <location>
        <position position="224"/>
    </location>
    <ligand>
        <name>[4Fe-4S] cluster</name>
        <dbReference type="ChEBI" id="CHEBI:49883"/>
    </ligand>
</feature>
<dbReference type="HOGENOM" id="CLU_052778_0_0_2"/>
<dbReference type="GO" id="GO:1990077">
    <property type="term" value="C:primosome complex"/>
    <property type="evidence" value="ECO:0007669"/>
    <property type="project" value="UniProtKB-KW"/>
</dbReference>
<dbReference type="GO" id="GO:0046872">
    <property type="term" value="F:metal ion binding"/>
    <property type="evidence" value="ECO:0007669"/>
    <property type="project" value="UniProtKB-KW"/>
</dbReference>
<keyword evidence="9" id="KW-0548">Nucleotidyltransferase</keyword>
<dbReference type="GO" id="GO:0003899">
    <property type="term" value="F:DNA-directed RNA polymerase activity"/>
    <property type="evidence" value="ECO:0007669"/>
    <property type="project" value="InterPro"/>
</dbReference>
<dbReference type="NCBIfam" id="NF002588">
    <property type="entry name" value="PRK02249.1-2"/>
    <property type="match status" value="1"/>
</dbReference>
<dbReference type="GO" id="GO:0006270">
    <property type="term" value="P:DNA replication initiation"/>
    <property type="evidence" value="ECO:0007669"/>
    <property type="project" value="TreeGrafter"/>
</dbReference>
<gene>
    <name evidence="7" type="primary">priL</name>
    <name evidence="9" type="ordered locus">Mthe_1028</name>
</gene>
<dbReference type="SUPFAM" id="SSF140914">
    <property type="entry name" value="PriB N-terminal domain-like"/>
    <property type="match status" value="1"/>
</dbReference>
<evidence type="ECO:0000256" key="2">
    <source>
        <dbReference type="ARBA" id="ARBA00022515"/>
    </source>
</evidence>
<protein>
    <recommendedName>
        <fullName evidence="7">DNA primase large subunit PriL</fullName>
    </recommendedName>
</protein>
<evidence type="ECO:0000256" key="5">
    <source>
        <dbReference type="ARBA" id="ARBA00023004"/>
    </source>
</evidence>
<organism evidence="9 10">
    <name type="scientific">Methanothrix thermoacetophila (strain DSM 6194 / JCM 14653 / NBRC 101360 / PT)</name>
    <name type="common">Methanosaeta thermophila</name>
    <dbReference type="NCBI Taxonomy" id="349307"/>
    <lineage>
        <taxon>Archaea</taxon>
        <taxon>Methanobacteriati</taxon>
        <taxon>Methanobacteriota</taxon>
        <taxon>Stenosarchaea group</taxon>
        <taxon>Methanomicrobia</taxon>
        <taxon>Methanotrichales</taxon>
        <taxon>Methanotrichaceae</taxon>
        <taxon>Methanothrix</taxon>
    </lineage>
</organism>
<dbReference type="Proteomes" id="UP000000674">
    <property type="component" value="Chromosome"/>
</dbReference>
<dbReference type="CDD" id="cd06560">
    <property type="entry name" value="PriL"/>
    <property type="match status" value="1"/>
</dbReference>
<dbReference type="OrthoDB" id="46081at2157"/>
<name>A0B7Y9_METTP</name>
<evidence type="ECO:0000256" key="7">
    <source>
        <dbReference type="HAMAP-Rule" id="MF_00701"/>
    </source>
</evidence>
<evidence type="ECO:0000313" key="9">
    <source>
        <dbReference type="EMBL" id="ABK14813.1"/>
    </source>
</evidence>
<dbReference type="HAMAP" id="MF_00701">
    <property type="entry name" value="DNA_primase_lrg_arc"/>
    <property type="match status" value="1"/>
</dbReference>
<evidence type="ECO:0000256" key="3">
    <source>
        <dbReference type="ARBA" id="ARBA00022705"/>
    </source>
</evidence>
<dbReference type="Pfam" id="PF04104">
    <property type="entry name" value="DNA_primase_lrg"/>
    <property type="match status" value="1"/>
</dbReference>
<evidence type="ECO:0000313" key="10">
    <source>
        <dbReference type="Proteomes" id="UP000000674"/>
    </source>
</evidence>
<dbReference type="GO" id="GO:0051539">
    <property type="term" value="F:4 iron, 4 sulfur cluster binding"/>
    <property type="evidence" value="ECO:0007669"/>
    <property type="project" value="UniProtKB-UniRule"/>
</dbReference>
<reference evidence="9 10" key="1">
    <citation type="submission" date="2006-10" db="EMBL/GenBank/DDBJ databases">
        <title>Complete sequence of Methanosaeta thermophila PT.</title>
        <authorList>
            <consortium name="US DOE Joint Genome Institute"/>
            <person name="Copeland A."/>
            <person name="Lucas S."/>
            <person name="Lapidus A."/>
            <person name="Barry K."/>
            <person name="Detter J.C."/>
            <person name="Glavina del Rio T."/>
            <person name="Hammon N."/>
            <person name="Israni S."/>
            <person name="Pitluck S."/>
            <person name="Chain P."/>
            <person name="Malfatti S."/>
            <person name="Shin M."/>
            <person name="Vergez L."/>
            <person name="Schmutz J."/>
            <person name="Larimer F."/>
            <person name="Land M."/>
            <person name="Hauser L."/>
            <person name="Kyrpides N."/>
            <person name="Kim E."/>
            <person name="Smith K.S."/>
            <person name="Ingram-Smith C."/>
            <person name="Richardson P."/>
        </authorList>
    </citation>
    <scope>NUCLEOTIDE SEQUENCE [LARGE SCALE GENOMIC DNA]</scope>
    <source>
        <strain evidence="10">DSM 6194 / JCM 14653 / NBRC 101360 / PT</strain>
    </source>
</reference>
<evidence type="ECO:0000256" key="1">
    <source>
        <dbReference type="ARBA" id="ARBA00022485"/>
    </source>
</evidence>
<feature type="binding site" evidence="7">
    <location>
        <position position="311"/>
    </location>
    <ligand>
        <name>[4Fe-4S] cluster</name>
        <dbReference type="ChEBI" id="CHEBI:49883"/>
    </ligand>
</feature>
<dbReference type="Pfam" id="PF26466">
    <property type="entry name" value="DNA_primase_lrg_N"/>
    <property type="match status" value="1"/>
</dbReference>
<dbReference type="InterPro" id="IPR058560">
    <property type="entry name" value="DNA_primase_C"/>
</dbReference>
<feature type="binding site" evidence="7">
    <location>
        <position position="295"/>
    </location>
    <ligand>
        <name>[4Fe-4S] cluster</name>
        <dbReference type="ChEBI" id="CHEBI:49883"/>
    </ligand>
</feature>
<dbReference type="RefSeq" id="WP_011696206.1">
    <property type="nucleotide sequence ID" value="NC_008553.1"/>
</dbReference>
<evidence type="ECO:0000256" key="6">
    <source>
        <dbReference type="ARBA" id="ARBA00023014"/>
    </source>
</evidence>
<dbReference type="KEGG" id="mtp:Mthe_1028"/>
<keyword evidence="5 7" id="KW-0408">Iron</keyword>
<dbReference type="GeneID" id="4462777"/>
<evidence type="ECO:0000259" key="8">
    <source>
        <dbReference type="Pfam" id="PF04104"/>
    </source>
</evidence>
<keyword evidence="3 7" id="KW-0235">DNA replication</keyword>
<dbReference type="AlphaFoldDB" id="A0B7Y9"/>
<keyword evidence="9" id="KW-0808">Transferase</keyword>
<comment type="subunit">
    <text evidence="7">Heterodimer of a small subunit (PriS) and a large subunit (PriL).</text>
</comment>
<keyword evidence="10" id="KW-1185">Reference proteome</keyword>
<proteinExistence type="inferred from homology"/>
<comment type="function">
    <text evidence="7">Regulatory subunit of DNA primase, an RNA polymerase that catalyzes the synthesis of short RNA molecules used as primers for DNA polymerase during DNA replication. Stabilizes and modulates the activity of the small subunit, increasing the rate of DNA synthesis, and conferring RNA synthesis capability. The DNA polymerase activity may enable DNA primase to also catalyze primer extension after primer synthesis. May also play a role in DNA repair.</text>
</comment>
<dbReference type="PANTHER" id="PTHR10537:SF3">
    <property type="entry name" value="DNA PRIMASE LARGE SUBUNIT"/>
    <property type="match status" value="1"/>
</dbReference>
<accession>A0B7Y9</accession>
<feature type="binding site" evidence="7">
    <location>
        <position position="304"/>
    </location>
    <ligand>
        <name>[4Fe-4S] cluster</name>
        <dbReference type="ChEBI" id="CHEBI:49883"/>
    </ligand>
</feature>
<evidence type="ECO:0000256" key="4">
    <source>
        <dbReference type="ARBA" id="ARBA00022723"/>
    </source>
</evidence>
<dbReference type="InterPro" id="IPR023642">
    <property type="entry name" value="DNA_primase_lsu_PriL"/>
</dbReference>
<comment type="similarity">
    <text evidence="7">Belongs to the eukaryotic-type primase large subunit family.</text>
</comment>
<keyword evidence="1 7" id="KW-0004">4Fe-4S</keyword>
<feature type="domain" description="DNA primase large subunit C-terminal" evidence="8">
    <location>
        <begin position="215"/>
        <end position="305"/>
    </location>
</feature>
<dbReference type="STRING" id="349307.Mthe_1028"/>
<comment type="cofactor">
    <cofactor evidence="7">
        <name>[4Fe-4S] cluster</name>
        <dbReference type="ChEBI" id="CHEBI:49883"/>
    </cofactor>
    <text evidence="7">Binds 1 [4Fe-4S] cluster.</text>
</comment>
<dbReference type="InterPro" id="IPR007238">
    <property type="entry name" value="DNA_primase_lsu_euk/arc"/>
</dbReference>
<keyword evidence="6 7" id="KW-0411">Iron-sulfur</keyword>
<dbReference type="PANTHER" id="PTHR10537">
    <property type="entry name" value="DNA PRIMASE LARGE SUBUNIT"/>
    <property type="match status" value="1"/>
</dbReference>
<keyword evidence="4 7" id="KW-0479">Metal-binding</keyword>
<dbReference type="EMBL" id="CP000477">
    <property type="protein sequence ID" value="ABK14813.1"/>
    <property type="molecule type" value="Genomic_DNA"/>
</dbReference>
<sequence>MRAFWYPFTHAAAKEIRLIDAPLEDVLSSRAFQPVRRRAVERVRGALHGEIPDADASDGVKQNVELLSYPLARLIVSCIDDDYLLRRYVLAEAKLAHRRLRSSDTEEVLEIARDLGMSPIYEGDNFRIHFTDFVISAARFRSQKWKLINRTIDHGYLKVTREELLRLMQERIRDRIQEGLPLDAGSICEGLSDHLRSIRDELASSKRSSMVDLGEFSRDALPPCMRSLLEQLAAGRNLAHTARFALTSFLLNINLGVEDIIGIFNNTPDFDEEMTRYQIEHIAGSTGTRYTPPSCSTMLTYGNCPGGDELCRRIKHPISYYRRRLRESRS</sequence>